<evidence type="ECO:0000256" key="6">
    <source>
        <dbReference type="ARBA" id="ARBA00022801"/>
    </source>
</evidence>
<comment type="cofactor">
    <cofactor evidence="1">
        <name>Zn(2+)</name>
        <dbReference type="ChEBI" id="CHEBI:29105"/>
    </cofactor>
</comment>
<dbReference type="Proteomes" id="UP001055439">
    <property type="component" value="Chromosome 8"/>
</dbReference>
<feature type="domain" description="MPN" evidence="9">
    <location>
        <begin position="406"/>
        <end position="530"/>
    </location>
</feature>
<dbReference type="GO" id="GO:0005768">
    <property type="term" value="C:endosome"/>
    <property type="evidence" value="ECO:0007669"/>
    <property type="project" value="TreeGrafter"/>
</dbReference>
<evidence type="ECO:0000259" key="9">
    <source>
        <dbReference type="PROSITE" id="PS50249"/>
    </source>
</evidence>
<dbReference type="GO" id="GO:0061578">
    <property type="term" value="F:K63-linked deubiquitinase activity"/>
    <property type="evidence" value="ECO:0007669"/>
    <property type="project" value="InterPro"/>
</dbReference>
<dbReference type="GO" id="GO:0070536">
    <property type="term" value="P:protein K63-linked deubiquitination"/>
    <property type="evidence" value="ECO:0007669"/>
    <property type="project" value="InterPro"/>
</dbReference>
<evidence type="ECO:0000256" key="7">
    <source>
        <dbReference type="ARBA" id="ARBA00022833"/>
    </source>
</evidence>
<dbReference type="Pfam" id="PF08969">
    <property type="entry name" value="USP8_dimer"/>
    <property type="match status" value="1"/>
</dbReference>
<proteinExistence type="inferred from homology"/>
<dbReference type="CDD" id="cd08066">
    <property type="entry name" value="MPN_AMSH_like"/>
    <property type="match status" value="1"/>
</dbReference>
<keyword evidence="7" id="KW-0862">Zinc</keyword>
<evidence type="ECO:0000256" key="1">
    <source>
        <dbReference type="ARBA" id="ARBA00001947"/>
    </source>
</evidence>
<dbReference type="SUPFAM" id="SSF102712">
    <property type="entry name" value="JAB1/MPN domain"/>
    <property type="match status" value="1"/>
</dbReference>
<dbReference type="InterPro" id="IPR037518">
    <property type="entry name" value="MPN"/>
</dbReference>
<dbReference type="PANTHER" id="PTHR12947:SF19">
    <property type="entry name" value="AMSH-LIKE UBIQUITIN THIOESTERASE 1"/>
    <property type="match status" value="1"/>
</dbReference>
<keyword evidence="8" id="KW-0482">Metalloprotease</keyword>
<dbReference type="InterPro" id="IPR015063">
    <property type="entry name" value="USP8_dimer"/>
</dbReference>
<keyword evidence="4" id="KW-0479">Metal-binding</keyword>
<keyword evidence="6" id="KW-0378">Hydrolase</keyword>
<dbReference type="Gene3D" id="1.20.58.80">
    <property type="entry name" value="Phosphotransferase system, lactose/cellobiose-type IIA subunit"/>
    <property type="match status" value="1"/>
</dbReference>
<keyword evidence="3" id="KW-0645">Protease</keyword>
<evidence type="ECO:0000256" key="4">
    <source>
        <dbReference type="ARBA" id="ARBA00022723"/>
    </source>
</evidence>
<protein>
    <submittedName>
        <fullName evidence="10">AMSH-like ubiquitin thiolesterase</fullName>
    </submittedName>
</protein>
<gene>
    <name evidence="10" type="ORF">MUK42_15627</name>
</gene>
<dbReference type="PROSITE" id="PS50249">
    <property type="entry name" value="MPN"/>
    <property type="match status" value="1"/>
</dbReference>
<dbReference type="Pfam" id="PF01398">
    <property type="entry name" value="JAB"/>
    <property type="match status" value="1"/>
</dbReference>
<dbReference type="Gene3D" id="3.40.140.10">
    <property type="entry name" value="Cytidine Deaminase, domain 2"/>
    <property type="match status" value="1"/>
</dbReference>
<reference evidence="10" key="1">
    <citation type="submission" date="2022-05" db="EMBL/GenBank/DDBJ databases">
        <title>The Musa troglodytarum L. genome provides insights into the mechanism of non-climacteric behaviour and enrichment of carotenoids.</title>
        <authorList>
            <person name="Wang J."/>
        </authorList>
    </citation>
    <scope>NUCLEOTIDE SEQUENCE</scope>
    <source>
        <tissue evidence="10">Leaf</tissue>
    </source>
</reference>
<evidence type="ECO:0000313" key="11">
    <source>
        <dbReference type="Proteomes" id="UP001055439"/>
    </source>
</evidence>
<accession>A0A9E7HB98</accession>
<organism evidence="10 11">
    <name type="scientific">Musa troglodytarum</name>
    <name type="common">fe'i banana</name>
    <dbReference type="NCBI Taxonomy" id="320322"/>
    <lineage>
        <taxon>Eukaryota</taxon>
        <taxon>Viridiplantae</taxon>
        <taxon>Streptophyta</taxon>
        <taxon>Embryophyta</taxon>
        <taxon>Tracheophyta</taxon>
        <taxon>Spermatophyta</taxon>
        <taxon>Magnoliopsida</taxon>
        <taxon>Liliopsida</taxon>
        <taxon>Zingiberales</taxon>
        <taxon>Musaceae</taxon>
        <taxon>Musa</taxon>
    </lineage>
</organism>
<keyword evidence="11" id="KW-1185">Reference proteome</keyword>
<dbReference type="EMBL" id="CP097510">
    <property type="protein sequence ID" value="URE30025.1"/>
    <property type="molecule type" value="Genomic_DNA"/>
</dbReference>
<dbReference type="GO" id="GO:0006508">
    <property type="term" value="P:proteolysis"/>
    <property type="evidence" value="ECO:0007669"/>
    <property type="project" value="UniProtKB-KW"/>
</dbReference>
<evidence type="ECO:0000256" key="5">
    <source>
        <dbReference type="ARBA" id="ARBA00022786"/>
    </source>
</evidence>
<dbReference type="SMART" id="SM00232">
    <property type="entry name" value="JAB_MPN"/>
    <property type="match status" value="1"/>
</dbReference>
<evidence type="ECO:0000313" key="10">
    <source>
        <dbReference type="EMBL" id="URE30025.1"/>
    </source>
</evidence>
<dbReference type="OrthoDB" id="3640at2759"/>
<name>A0A9E7HB98_9LILI</name>
<dbReference type="GO" id="GO:0071108">
    <property type="term" value="P:protein K48-linked deubiquitination"/>
    <property type="evidence" value="ECO:0007669"/>
    <property type="project" value="TreeGrafter"/>
</dbReference>
<evidence type="ECO:0000256" key="3">
    <source>
        <dbReference type="ARBA" id="ARBA00022670"/>
    </source>
</evidence>
<comment type="similarity">
    <text evidence="2">Belongs to the peptidase M67C family.</text>
</comment>
<evidence type="ECO:0000256" key="8">
    <source>
        <dbReference type="ARBA" id="ARBA00023049"/>
    </source>
</evidence>
<keyword evidence="5" id="KW-0833">Ubl conjugation pathway</keyword>
<dbReference type="GO" id="GO:0140492">
    <property type="term" value="F:metal-dependent deubiquitinase activity"/>
    <property type="evidence" value="ECO:0007669"/>
    <property type="project" value="InterPro"/>
</dbReference>
<dbReference type="GO" id="GO:0046872">
    <property type="term" value="F:metal ion binding"/>
    <property type="evidence" value="ECO:0007669"/>
    <property type="project" value="UniProtKB-KW"/>
</dbReference>
<sequence>MEGGRSKGHWDCGDVQPWSGSSWFECGFEDFETETGRNPKMKPSSGVIGISECAKRLDVDNQISLRHYYRIAHNLIRQADIYRSEKNIIDLFVMLLRFSSLITETIPCHKDNQVVLQNEKLYFRERLFDALNELEALKPDVQHLLEERNKRNRSQVNRLEQIPQDCSLDDSFEQPSFTRLTLKNNIISQVHRTVVRDGFCSGPIVEGHKLLTNTKEDQFRKLFPRPKEETLSRHSILGPNGLHGPWQPPSVDQGIQYPSNLDLTPIEIPRLKLLNSLFDVVLTVFLMDECLLQPTENKPVAVKENDTLESERSMFEVLSLQENVTRRHEERRRMINLDVSDVNPKMDIIKGLSPPPALAEVQDVVVAAQVSKSSNPQTVSLPNELIRAESPQEVHIVVNSSVGKLYETCKIKYCQKFRNLWCSCRFPYNVLLLQKNRKFYVTALIIPKQVATSNSCQTANEEEIFDYQDKQSLFPLGWIHTHPTQSCFMSSIDLHTHYSYQTLLPEAIAIVMAPKDGSRKYGIFRLTNPGGMSVIRQCPQRGFHPHRQPSDGGRIYDHCSNVYMDPKLNFNVVDLR</sequence>
<dbReference type="InterPro" id="IPR044098">
    <property type="entry name" value="STAMBP/STALP-like_MPN"/>
</dbReference>
<dbReference type="PANTHER" id="PTHR12947">
    <property type="entry name" value="AMSH-LIKE PROTEASE"/>
    <property type="match status" value="1"/>
</dbReference>
<dbReference type="AlphaFoldDB" id="A0A9E7HB98"/>
<evidence type="ECO:0000256" key="2">
    <source>
        <dbReference type="ARBA" id="ARBA00010981"/>
    </source>
</evidence>
<dbReference type="InterPro" id="IPR000555">
    <property type="entry name" value="JAMM/MPN+_dom"/>
</dbReference>
<dbReference type="GO" id="GO:0016020">
    <property type="term" value="C:membrane"/>
    <property type="evidence" value="ECO:0007669"/>
    <property type="project" value="TreeGrafter"/>
</dbReference>